<dbReference type="STRING" id="418985.A0A1V9XEL9"/>
<dbReference type="GO" id="GO:0008010">
    <property type="term" value="F:structural constituent of chitin-based larval cuticle"/>
    <property type="evidence" value="ECO:0007669"/>
    <property type="project" value="TreeGrafter"/>
</dbReference>
<comment type="caution">
    <text evidence="3">The sequence shown here is derived from an EMBL/GenBank/DDBJ whole genome shotgun (WGS) entry which is preliminary data.</text>
</comment>
<dbReference type="OrthoDB" id="6628116at2759"/>
<dbReference type="PRINTS" id="PR00947">
    <property type="entry name" value="CUTICLE"/>
</dbReference>
<evidence type="ECO:0000256" key="1">
    <source>
        <dbReference type="ARBA" id="ARBA00022460"/>
    </source>
</evidence>
<dbReference type="InterPro" id="IPR000618">
    <property type="entry name" value="Insect_cuticle"/>
</dbReference>
<protein>
    <submittedName>
        <fullName evidence="3">Cuticle protein 10.9-like</fullName>
    </submittedName>
</protein>
<dbReference type="Proteomes" id="UP000192247">
    <property type="component" value="Unassembled WGS sequence"/>
</dbReference>
<sequence length="189" mass="20205">MRVLIRKESKLAMKSLIFGVVLSLSGGALAQLRVRPINIDSGITSGTYIANEHYPPTPYEYGYSSEDIEGTHSAQQSGDESGRVRGSYTMTLVDGRTRTVTYIADENGYRAEVTTNELGTESKNPADAIINSSAITGEQAAIQHGSAAPERRVATQVIQPGRVQLSRVNNQIGLPSYEIFAGVGGASRG</sequence>
<name>A0A1V9XEL9_9ACAR</name>
<evidence type="ECO:0000256" key="2">
    <source>
        <dbReference type="PROSITE-ProRule" id="PRU00497"/>
    </source>
</evidence>
<reference evidence="3 4" key="1">
    <citation type="journal article" date="2017" name="Gigascience">
        <title>Draft genome of the honey bee ectoparasitic mite, Tropilaelaps mercedesae, is shaped by the parasitic life history.</title>
        <authorList>
            <person name="Dong X."/>
            <person name="Armstrong S.D."/>
            <person name="Xia D."/>
            <person name="Makepeace B.L."/>
            <person name="Darby A.C."/>
            <person name="Kadowaki T."/>
        </authorList>
    </citation>
    <scope>NUCLEOTIDE SEQUENCE [LARGE SCALE GENOMIC DNA]</scope>
    <source>
        <strain evidence="3">Wuxi-XJTLU</strain>
    </source>
</reference>
<dbReference type="PANTHER" id="PTHR10380">
    <property type="entry name" value="CUTICLE PROTEIN"/>
    <property type="match status" value="1"/>
</dbReference>
<dbReference type="InParanoid" id="A0A1V9XEL9"/>
<dbReference type="PROSITE" id="PS51155">
    <property type="entry name" value="CHIT_BIND_RR_2"/>
    <property type="match status" value="1"/>
</dbReference>
<evidence type="ECO:0000313" key="3">
    <source>
        <dbReference type="EMBL" id="OQR71990.1"/>
    </source>
</evidence>
<organism evidence="3 4">
    <name type="scientific">Tropilaelaps mercedesae</name>
    <dbReference type="NCBI Taxonomy" id="418985"/>
    <lineage>
        <taxon>Eukaryota</taxon>
        <taxon>Metazoa</taxon>
        <taxon>Ecdysozoa</taxon>
        <taxon>Arthropoda</taxon>
        <taxon>Chelicerata</taxon>
        <taxon>Arachnida</taxon>
        <taxon>Acari</taxon>
        <taxon>Parasitiformes</taxon>
        <taxon>Mesostigmata</taxon>
        <taxon>Gamasina</taxon>
        <taxon>Dermanyssoidea</taxon>
        <taxon>Laelapidae</taxon>
        <taxon>Tropilaelaps</taxon>
    </lineage>
</organism>
<dbReference type="PANTHER" id="PTHR10380:SF235">
    <property type="entry name" value="CUTICULAR PROTEIN 73D, ISOFORM B"/>
    <property type="match status" value="1"/>
</dbReference>
<dbReference type="Pfam" id="PF00379">
    <property type="entry name" value="Chitin_bind_4"/>
    <property type="match status" value="1"/>
</dbReference>
<gene>
    <name evidence="3" type="ORF">BIW11_10660</name>
</gene>
<evidence type="ECO:0000313" key="4">
    <source>
        <dbReference type="Proteomes" id="UP000192247"/>
    </source>
</evidence>
<dbReference type="EMBL" id="MNPL01012875">
    <property type="protein sequence ID" value="OQR71990.1"/>
    <property type="molecule type" value="Genomic_DNA"/>
</dbReference>
<dbReference type="FunCoup" id="A0A1V9XEL9">
    <property type="interactions" value="72"/>
</dbReference>
<keyword evidence="4" id="KW-1185">Reference proteome</keyword>
<dbReference type="AlphaFoldDB" id="A0A1V9XEL9"/>
<proteinExistence type="predicted"/>
<dbReference type="InterPro" id="IPR050468">
    <property type="entry name" value="Cuticle_Struct_Prot"/>
</dbReference>
<dbReference type="GO" id="GO:0062129">
    <property type="term" value="C:chitin-based extracellular matrix"/>
    <property type="evidence" value="ECO:0007669"/>
    <property type="project" value="TreeGrafter"/>
</dbReference>
<dbReference type="PROSITE" id="PS00233">
    <property type="entry name" value="CHIT_BIND_RR_1"/>
    <property type="match status" value="1"/>
</dbReference>
<keyword evidence="1 2" id="KW-0193">Cuticle</keyword>
<dbReference type="InterPro" id="IPR031311">
    <property type="entry name" value="CHIT_BIND_RR_consensus"/>
</dbReference>
<accession>A0A1V9XEL9</accession>